<accession>A0A2J0KUJ3</accession>
<gene>
    <name evidence="1" type="ORF">COS99_01535</name>
</gene>
<proteinExistence type="predicted"/>
<protein>
    <submittedName>
        <fullName evidence="1">Uncharacterized protein</fullName>
    </submittedName>
</protein>
<evidence type="ECO:0000313" key="1">
    <source>
        <dbReference type="EMBL" id="PIU42172.1"/>
    </source>
</evidence>
<comment type="caution">
    <text evidence="1">The sequence shown here is derived from an EMBL/GenBank/DDBJ whole genome shotgun (WGS) entry which is preliminary data.</text>
</comment>
<dbReference type="Proteomes" id="UP000230052">
    <property type="component" value="Unassembled WGS sequence"/>
</dbReference>
<sequence length="114" mass="12556">MLPKRKIFYRVISVLILVTFTFQQTSYGNIPLNNRSGTLAPSPEFHGPAEGEVVAAGRAIAELLRPVIADIETEVSDPLDQETVIAAIVDLYNDDITEADARENARFGRSTPNR</sequence>
<dbReference type="AlphaFoldDB" id="A0A2J0KUJ3"/>
<organism evidence="1 2">
    <name type="scientific">Candidatus Aquitaenariimonas noxiae</name>
    <dbReference type="NCBI Taxonomy" id="1974741"/>
    <lineage>
        <taxon>Bacteria</taxon>
        <taxon>Pseudomonadati</taxon>
        <taxon>Candidatus Omnitrophota</taxon>
        <taxon>Candidatus Aquitaenariimonas</taxon>
    </lineage>
</organism>
<name>A0A2J0KUJ3_9BACT</name>
<reference evidence="1 2" key="1">
    <citation type="submission" date="2017-09" db="EMBL/GenBank/DDBJ databases">
        <title>Depth-based differentiation of microbial function through sediment-hosted aquifers and enrichment of novel symbionts in the deep terrestrial subsurface.</title>
        <authorList>
            <person name="Probst A.J."/>
            <person name="Ladd B."/>
            <person name="Jarett J.K."/>
            <person name="Geller-Mcgrath D.E."/>
            <person name="Sieber C.M."/>
            <person name="Emerson J.B."/>
            <person name="Anantharaman K."/>
            <person name="Thomas B.C."/>
            <person name="Malmstrom R."/>
            <person name="Stieglmeier M."/>
            <person name="Klingl A."/>
            <person name="Woyke T."/>
            <person name="Ryan C.M."/>
            <person name="Banfield J.F."/>
        </authorList>
    </citation>
    <scope>NUCLEOTIDE SEQUENCE [LARGE SCALE GENOMIC DNA]</scope>
    <source>
        <strain evidence="1">CG07_land_8_20_14_0_80_42_15</strain>
    </source>
</reference>
<dbReference type="EMBL" id="PEWV01000016">
    <property type="protein sequence ID" value="PIU42172.1"/>
    <property type="molecule type" value="Genomic_DNA"/>
</dbReference>
<evidence type="ECO:0000313" key="2">
    <source>
        <dbReference type="Proteomes" id="UP000230052"/>
    </source>
</evidence>